<dbReference type="EMBL" id="JBHUGY010000016">
    <property type="protein sequence ID" value="MFD2053205.1"/>
    <property type="molecule type" value="Genomic_DNA"/>
</dbReference>
<feature type="region of interest" description="Disordered" evidence="1">
    <location>
        <begin position="1"/>
        <end position="36"/>
    </location>
</feature>
<keyword evidence="3" id="KW-1185">Reference proteome</keyword>
<accession>A0ABW4WBM8</accession>
<dbReference type="Proteomes" id="UP001597349">
    <property type="component" value="Unassembled WGS sequence"/>
</dbReference>
<organism evidence="2 3">
    <name type="scientific">Mesorhizobium calcicola</name>
    <dbReference type="NCBI Taxonomy" id="1300310"/>
    <lineage>
        <taxon>Bacteria</taxon>
        <taxon>Pseudomonadati</taxon>
        <taxon>Pseudomonadota</taxon>
        <taxon>Alphaproteobacteria</taxon>
        <taxon>Hyphomicrobiales</taxon>
        <taxon>Phyllobacteriaceae</taxon>
        <taxon>Mesorhizobium</taxon>
    </lineage>
</organism>
<feature type="compositionally biased region" description="Polar residues" evidence="1">
    <location>
        <begin position="26"/>
        <end position="36"/>
    </location>
</feature>
<sequence length="113" mass="11513">MSGGGGGSGRNDLGPAVGGGFDQCSREYQTPVNSPKPSVLGPLNVGDVLDVDVVAIGSSSTLVVRDARGNLGGSLTFVGYLQVINCIVQQAVPYKAEILSISGGVYTVRVYPV</sequence>
<reference evidence="3" key="1">
    <citation type="journal article" date="2019" name="Int. J. Syst. Evol. Microbiol.">
        <title>The Global Catalogue of Microorganisms (GCM) 10K type strain sequencing project: providing services to taxonomists for standard genome sequencing and annotation.</title>
        <authorList>
            <consortium name="The Broad Institute Genomics Platform"/>
            <consortium name="The Broad Institute Genome Sequencing Center for Infectious Disease"/>
            <person name="Wu L."/>
            <person name="Ma J."/>
        </authorList>
    </citation>
    <scope>NUCLEOTIDE SEQUENCE [LARGE SCALE GENOMIC DNA]</scope>
    <source>
        <strain evidence="3">CGMCC 1.16226</strain>
    </source>
</reference>
<dbReference type="RefSeq" id="WP_143748887.1">
    <property type="nucleotide sequence ID" value="NZ_JBHUGY010000016.1"/>
</dbReference>
<evidence type="ECO:0000256" key="1">
    <source>
        <dbReference type="SAM" id="MobiDB-lite"/>
    </source>
</evidence>
<evidence type="ECO:0000313" key="3">
    <source>
        <dbReference type="Proteomes" id="UP001597349"/>
    </source>
</evidence>
<comment type="caution">
    <text evidence="2">The sequence shown here is derived from an EMBL/GenBank/DDBJ whole genome shotgun (WGS) entry which is preliminary data.</text>
</comment>
<proteinExistence type="predicted"/>
<name>A0ABW4WBM8_9HYPH</name>
<protein>
    <submittedName>
        <fullName evidence="2">Uncharacterized protein</fullName>
    </submittedName>
</protein>
<evidence type="ECO:0000313" key="2">
    <source>
        <dbReference type="EMBL" id="MFD2053205.1"/>
    </source>
</evidence>
<gene>
    <name evidence="2" type="ORF">ACFSQT_08830</name>
</gene>